<proteinExistence type="predicted"/>
<reference evidence="2 3" key="1">
    <citation type="journal article" date="2020" name="Mol. Plant">
        <title>The Chromosome-Based Rubber Tree Genome Provides New Insights into Spurge Genome Evolution and Rubber Biosynthesis.</title>
        <authorList>
            <person name="Liu J."/>
            <person name="Shi C."/>
            <person name="Shi C.C."/>
            <person name="Li W."/>
            <person name="Zhang Q.J."/>
            <person name="Zhang Y."/>
            <person name="Li K."/>
            <person name="Lu H.F."/>
            <person name="Shi C."/>
            <person name="Zhu S.T."/>
            <person name="Xiao Z.Y."/>
            <person name="Nan H."/>
            <person name="Yue Y."/>
            <person name="Zhu X.G."/>
            <person name="Wu Y."/>
            <person name="Hong X.N."/>
            <person name="Fan G.Y."/>
            <person name="Tong Y."/>
            <person name="Zhang D."/>
            <person name="Mao C.L."/>
            <person name="Liu Y.L."/>
            <person name="Hao S.J."/>
            <person name="Liu W.Q."/>
            <person name="Lv M.Q."/>
            <person name="Zhang H.B."/>
            <person name="Liu Y."/>
            <person name="Hu-Tang G.R."/>
            <person name="Wang J.P."/>
            <person name="Wang J.H."/>
            <person name="Sun Y.H."/>
            <person name="Ni S.B."/>
            <person name="Chen W.B."/>
            <person name="Zhang X.C."/>
            <person name="Jiao Y.N."/>
            <person name="Eichler E.E."/>
            <person name="Li G.H."/>
            <person name="Liu X."/>
            <person name="Gao L.Z."/>
        </authorList>
    </citation>
    <scope>NUCLEOTIDE SEQUENCE [LARGE SCALE GENOMIC DNA]</scope>
    <source>
        <strain evidence="3">cv. GT1</strain>
        <tissue evidence="2">Leaf</tissue>
    </source>
</reference>
<dbReference type="InterPro" id="IPR053234">
    <property type="entry name" value="RPM1_Interactor"/>
</dbReference>
<dbReference type="Proteomes" id="UP000467840">
    <property type="component" value="Chromosome 13"/>
</dbReference>
<organism evidence="2 3">
    <name type="scientific">Hevea brasiliensis</name>
    <name type="common">Para rubber tree</name>
    <name type="synonym">Siphonia brasiliensis</name>
    <dbReference type="NCBI Taxonomy" id="3981"/>
    <lineage>
        <taxon>Eukaryota</taxon>
        <taxon>Viridiplantae</taxon>
        <taxon>Streptophyta</taxon>
        <taxon>Embryophyta</taxon>
        <taxon>Tracheophyta</taxon>
        <taxon>Spermatophyta</taxon>
        <taxon>Magnoliopsida</taxon>
        <taxon>eudicotyledons</taxon>
        <taxon>Gunneridae</taxon>
        <taxon>Pentapetalae</taxon>
        <taxon>rosids</taxon>
        <taxon>fabids</taxon>
        <taxon>Malpighiales</taxon>
        <taxon>Euphorbiaceae</taxon>
        <taxon>Crotonoideae</taxon>
        <taxon>Micrandreae</taxon>
        <taxon>Hevea</taxon>
    </lineage>
</organism>
<dbReference type="EMBL" id="JAAGAX010000014">
    <property type="protein sequence ID" value="KAF2292671.1"/>
    <property type="molecule type" value="Genomic_DNA"/>
</dbReference>
<feature type="region of interest" description="Disordered" evidence="1">
    <location>
        <begin position="1"/>
        <end position="30"/>
    </location>
</feature>
<accession>A0A6A6KUL7</accession>
<name>A0A6A6KUL7_HEVBR</name>
<evidence type="ECO:0000256" key="1">
    <source>
        <dbReference type="SAM" id="MobiDB-lite"/>
    </source>
</evidence>
<protein>
    <submittedName>
        <fullName evidence="2">Uncharacterized protein</fullName>
    </submittedName>
</protein>
<dbReference type="AlphaFoldDB" id="A0A6A6KUL7"/>
<evidence type="ECO:0000313" key="2">
    <source>
        <dbReference type="EMBL" id="KAF2292671.1"/>
    </source>
</evidence>
<keyword evidence="3" id="KW-1185">Reference proteome</keyword>
<dbReference type="PANTHER" id="PTHR33443">
    <property type="entry name" value="ZGC:112980"/>
    <property type="match status" value="1"/>
</dbReference>
<dbReference type="PANTHER" id="PTHR33443:SF35">
    <property type="entry name" value="VQ DOMAIN-CONTAINING PROTEIN"/>
    <property type="match status" value="1"/>
</dbReference>
<evidence type="ECO:0000313" key="3">
    <source>
        <dbReference type="Proteomes" id="UP000467840"/>
    </source>
</evidence>
<sequence>MESNPVIFDISSDEEPAFNEPRGGDDDHECLSHRNRVKDVDDDDCVVLDGDPDKPVDVVDDAASDGDDVLVVGQKGQIACRDYPHPRHLCAKFPFGSTPHERHCDLCHCYVCDSIAPCAHWGTGVSIVDHCHATDKQEIWKSQRQSFRLGKNASVLVSKFPDARLPVAAPQFNQVAPLDIIQLAPNSVTQNQIPGPLQFVLAPLPD</sequence>
<gene>
    <name evidence="2" type="ORF">GH714_026586</name>
</gene>
<comment type="caution">
    <text evidence="2">The sequence shown here is derived from an EMBL/GenBank/DDBJ whole genome shotgun (WGS) entry which is preliminary data.</text>
</comment>